<dbReference type="InterPro" id="IPR002549">
    <property type="entry name" value="AI-2E-like"/>
</dbReference>
<dbReference type="EMBL" id="OMOR01000001">
    <property type="protein sequence ID" value="SPH19570.1"/>
    <property type="molecule type" value="Genomic_DNA"/>
</dbReference>
<keyword evidence="8" id="KW-1185">Reference proteome</keyword>
<dbReference type="PANTHER" id="PTHR21716">
    <property type="entry name" value="TRANSMEMBRANE PROTEIN"/>
    <property type="match status" value="1"/>
</dbReference>
<dbReference type="PANTHER" id="PTHR21716:SF16">
    <property type="entry name" value="BLL1467 PROTEIN"/>
    <property type="match status" value="1"/>
</dbReference>
<evidence type="ECO:0000256" key="4">
    <source>
        <dbReference type="ARBA" id="ARBA00022989"/>
    </source>
</evidence>
<comment type="similarity">
    <text evidence="2">Belongs to the autoinducer-2 exporter (AI-2E) (TC 2.A.86) family.</text>
</comment>
<proteinExistence type="inferred from homology"/>
<accession>A0A2R8B917</accession>
<sequence>MLQRRLSATCLTILAGATILFSLQHAKDIGAPIISALLLGVVLTPLSDLWDRLRVPPALSAFFSVLLAILTILAILLLAEPYVSKVVSQAPLIWEELRTTVDEFKRVLRGLEQISEDVVQAIEPANGVAATEGSVSIPSITDALFLAPQFAAQFLIFTGTLYFFLMSRNEIYDWASRSFHRFGENELRFAGQQVARYVLTITAINAGMGAVVALIMYFLGMPSPILWGLMAFGLNYILYLGPITLVVTLLVAGIVVFDGPISFLPAAIYLSINATESQFVTPTLVGRSLSVNPLTVFLSLVFWLWLWGPIGGIIAIPLLVWCMAAFKRIDDHTISSGTPGRL</sequence>
<comment type="subcellular location">
    <subcellularLocation>
        <location evidence="1">Membrane</location>
        <topology evidence="1">Multi-pass membrane protein</topology>
    </subcellularLocation>
</comment>
<name>A0A2R8B917_9RHOB</name>
<evidence type="ECO:0000313" key="7">
    <source>
        <dbReference type="EMBL" id="SPH19570.1"/>
    </source>
</evidence>
<evidence type="ECO:0000256" key="3">
    <source>
        <dbReference type="ARBA" id="ARBA00022692"/>
    </source>
</evidence>
<feature type="transmembrane region" description="Helical" evidence="6">
    <location>
        <begin position="32"/>
        <end position="50"/>
    </location>
</feature>
<keyword evidence="4 6" id="KW-1133">Transmembrane helix</keyword>
<feature type="transmembrane region" description="Helical" evidence="6">
    <location>
        <begin position="57"/>
        <end position="79"/>
    </location>
</feature>
<feature type="transmembrane region" description="Helical" evidence="6">
    <location>
        <begin position="302"/>
        <end position="326"/>
    </location>
</feature>
<dbReference type="RefSeq" id="WP_181364376.1">
    <property type="nucleotide sequence ID" value="NZ_OMOR01000001.1"/>
</dbReference>
<keyword evidence="3 6" id="KW-0812">Transmembrane</keyword>
<feature type="transmembrane region" description="Helical" evidence="6">
    <location>
        <begin position="143"/>
        <end position="165"/>
    </location>
</feature>
<gene>
    <name evidence="7" type="primary">tqsA</name>
    <name evidence="7" type="ORF">ASD8599_00304</name>
</gene>
<protein>
    <submittedName>
        <fullName evidence="7">AI-2 transport protein TqsA</fullName>
    </submittedName>
</protein>
<evidence type="ECO:0000256" key="6">
    <source>
        <dbReference type="SAM" id="Phobius"/>
    </source>
</evidence>
<dbReference type="GO" id="GO:0016020">
    <property type="term" value="C:membrane"/>
    <property type="evidence" value="ECO:0007669"/>
    <property type="project" value="UniProtKB-SubCell"/>
</dbReference>
<keyword evidence="5 6" id="KW-0472">Membrane</keyword>
<evidence type="ECO:0000256" key="5">
    <source>
        <dbReference type="ARBA" id="ARBA00023136"/>
    </source>
</evidence>
<dbReference type="Pfam" id="PF01594">
    <property type="entry name" value="AI-2E_transport"/>
    <property type="match status" value="1"/>
</dbReference>
<reference evidence="7 8" key="1">
    <citation type="submission" date="2018-03" db="EMBL/GenBank/DDBJ databases">
        <authorList>
            <person name="Keele B.F."/>
        </authorList>
    </citation>
    <scope>NUCLEOTIDE SEQUENCE [LARGE SCALE GENOMIC DNA]</scope>
    <source>
        <strain evidence="7 8">CECT 8599</strain>
    </source>
</reference>
<dbReference type="Proteomes" id="UP000244880">
    <property type="component" value="Unassembled WGS sequence"/>
</dbReference>
<dbReference type="GO" id="GO:0055085">
    <property type="term" value="P:transmembrane transport"/>
    <property type="evidence" value="ECO:0007669"/>
    <property type="project" value="TreeGrafter"/>
</dbReference>
<feature type="transmembrane region" description="Helical" evidence="6">
    <location>
        <begin position="197"/>
        <end position="219"/>
    </location>
</feature>
<evidence type="ECO:0000313" key="8">
    <source>
        <dbReference type="Proteomes" id="UP000244880"/>
    </source>
</evidence>
<dbReference type="AlphaFoldDB" id="A0A2R8B917"/>
<evidence type="ECO:0000256" key="1">
    <source>
        <dbReference type="ARBA" id="ARBA00004141"/>
    </source>
</evidence>
<organism evidence="7 8">
    <name type="scientific">Ascidiaceihabitans donghaensis</name>
    <dbReference type="NCBI Taxonomy" id="1510460"/>
    <lineage>
        <taxon>Bacteria</taxon>
        <taxon>Pseudomonadati</taxon>
        <taxon>Pseudomonadota</taxon>
        <taxon>Alphaproteobacteria</taxon>
        <taxon>Rhodobacterales</taxon>
        <taxon>Paracoccaceae</taxon>
        <taxon>Ascidiaceihabitans</taxon>
    </lineage>
</organism>
<evidence type="ECO:0000256" key="2">
    <source>
        <dbReference type="ARBA" id="ARBA00009773"/>
    </source>
</evidence>